<dbReference type="EMBL" id="SHNO01000001">
    <property type="protein sequence ID" value="MCX2976654.1"/>
    <property type="molecule type" value="Genomic_DNA"/>
</dbReference>
<accession>A0ABT3T3K3</accession>
<comment type="caution">
    <text evidence="2">The sequence shown here is derived from an EMBL/GenBank/DDBJ whole genome shotgun (WGS) entry which is preliminary data.</text>
</comment>
<dbReference type="Proteomes" id="UP001143304">
    <property type="component" value="Unassembled WGS sequence"/>
</dbReference>
<evidence type="ECO:0000313" key="2">
    <source>
        <dbReference type="EMBL" id="MCX2976654.1"/>
    </source>
</evidence>
<feature type="chain" id="PRO_5047294375" evidence="1">
    <location>
        <begin position="27"/>
        <end position="111"/>
    </location>
</feature>
<organism evidence="2 3">
    <name type="scientific">Candidatus Marimicrobium litorale</name>
    <dbReference type="NCBI Taxonomy" id="2518991"/>
    <lineage>
        <taxon>Bacteria</taxon>
        <taxon>Pseudomonadati</taxon>
        <taxon>Pseudomonadota</taxon>
        <taxon>Gammaproteobacteria</taxon>
        <taxon>Cellvibrionales</taxon>
        <taxon>Halieaceae</taxon>
        <taxon>Marimicrobium</taxon>
    </lineage>
</organism>
<protein>
    <submittedName>
        <fullName evidence="2">DUF1318 domain-containing protein</fullName>
    </submittedName>
</protein>
<keyword evidence="3" id="KW-1185">Reference proteome</keyword>
<dbReference type="InterPro" id="IPR008309">
    <property type="entry name" value="YdbL"/>
</dbReference>
<evidence type="ECO:0000313" key="3">
    <source>
        <dbReference type="Proteomes" id="UP001143304"/>
    </source>
</evidence>
<keyword evidence="1" id="KW-0732">Signal</keyword>
<gene>
    <name evidence="2" type="ORF">EYC82_04740</name>
</gene>
<dbReference type="RefSeq" id="WP_279248396.1">
    <property type="nucleotide sequence ID" value="NZ_SHNO01000001.1"/>
</dbReference>
<reference evidence="2" key="1">
    <citation type="submission" date="2019-02" db="EMBL/GenBank/DDBJ databases">
        <authorList>
            <person name="Li S.-H."/>
        </authorList>
    </citation>
    <scope>NUCLEOTIDE SEQUENCE</scope>
    <source>
        <strain evidence="2">IMCC11814</strain>
    </source>
</reference>
<dbReference type="PIRSF" id="PIRSF025560">
    <property type="entry name" value="UCP025560"/>
    <property type="match status" value="1"/>
</dbReference>
<feature type="signal peptide" evidence="1">
    <location>
        <begin position="1"/>
        <end position="26"/>
    </location>
</feature>
<proteinExistence type="predicted"/>
<sequence>MLIPRPARPAFVTATLITLLSVAAFAEDLGTAKSKGLVGETNSGYVAAVEPSDKVNALVTDINQQRKARYSAIAKENNISLNAVEARAGLKAIEKTPDGHYVNTGEGWQKK</sequence>
<evidence type="ECO:0000256" key="1">
    <source>
        <dbReference type="SAM" id="SignalP"/>
    </source>
</evidence>
<name>A0ABT3T3K3_9GAMM</name>
<dbReference type="Pfam" id="PF07027">
    <property type="entry name" value="DUF1318"/>
    <property type="match status" value="1"/>
</dbReference>